<keyword evidence="13" id="KW-0407">Ion channel</keyword>
<dbReference type="CDD" id="cd13686">
    <property type="entry name" value="GluR_Plant"/>
    <property type="match status" value="1"/>
</dbReference>
<dbReference type="CDD" id="cd19990">
    <property type="entry name" value="PBP1_GABAb_receptor_plant"/>
    <property type="match status" value="1"/>
</dbReference>
<comment type="similarity">
    <text evidence="2">Belongs to the glutamate-gated ion channel (TC 1.A.10.1) family.</text>
</comment>
<evidence type="ECO:0000256" key="6">
    <source>
        <dbReference type="ARBA" id="ARBA00022729"/>
    </source>
</evidence>
<dbReference type="Pfam" id="PF01094">
    <property type="entry name" value="ANF_receptor"/>
    <property type="match status" value="1"/>
</dbReference>
<evidence type="ECO:0000256" key="14">
    <source>
        <dbReference type="ARBA" id="ARBA00049638"/>
    </source>
</evidence>
<comment type="subcellular location">
    <subcellularLocation>
        <location evidence="1">Membrane</location>
        <topology evidence="1">Multi-pass membrane protein</topology>
    </subcellularLocation>
</comment>
<dbReference type="PANTHER" id="PTHR34836:SF1">
    <property type="entry name" value="OS09G0428600 PROTEIN"/>
    <property type="match status" value="1"/>
</dbReference>
<proteinExistence type="inferred from homology"/>
<evidence type="ECO:0000256" key="7">
    <source>
        <dbReference type="ARBA" id="ARBA00022989"/>
    </source>
</evidence>
<evidence type="ECO:0000256" key="15">
    <source>
        <dbReference type="SAM" id="MobiDB-lite"/>
    </source>
</evidence>
<evidence type="ECO:0000259" key="18">
    <source>
        <dbReference type="SMART" id="SM00079"/>
    </source>
</evidence>
<keyword evidence="7 16" id="KW-1133">Transmembrane helix</keyword>
<keyword evidence="9 16" id="KW-0472">Membrane</keyword>
<dbReference type="SMART" id="SM00079">
    <property type="entry name" value="PBPe"/>
    <property type="match status" value="1"/>
</dbReference>
<dbReference type="Pfam" id="PF00060">
    <property type="entry name" value="Lig_chan"/>
    <property type="match status" value="1"/>
</dbReference>
<feature type="domain" description="Ionotropic glutamate receptor C-terminal" evidence="18">
    <location>
        <begin position="500"/>
        <end position="846"/>
    </location>
</feature>
<comment type="subunit">
    <text evidence="3">May form heteromers.</text>
</comment>
<keyword evidence="10" id="KW-0675">Receptor</keyword>
<dbReference type="OrthoDB" id="5984008at2759"/>
<keyword evidence="8" id="KW-0406">Ion transport</keyword>
<dbReference type="InterPro" id="IPR001320">
    <property type="entry name" value="Iontro_rcpt_C"/>
</dbReference>
<protein>
    <recommendedName>
        <fullName evidence="18">Ionotropic glutamate receptor C-terminal domain-containing protein</fullName>
    </recommendedName>
</protein>
<dbReference type="Pfam" id="PF10613">
    <property type="entry name" value="Lig_chan-Glu_bd"/>
    <property type="match status" value="1"/>
</dbReference>
<dbReference type="FunFam" id="3.40.50.2300:FF:000169">
    <property type="entry name" value="Glutamate receptor"/>
    <property type="match status" value="1"/>
</dbReference>
<dbReference type="PIRSF" id="PIRSF037090">
    <property type="entry name" value="Iontro_Glu-like_rcpt_pln"/>
    <property type="match status" value="1"/>
</dbReference>
<comment type="caution">
    <text evidence="19">The sequence shown here is derived from an EMBL/GenBank/DDBJ whole genome shotgun (WGS) entry which is preliminary data.</text>
</comment>
<feature type="region of interest" description="Disordered" evidence="15">
    <location>
        <begin position="951"/>
        <end position="1023"/>
    </location>
</feature>
<dbReference type="FunFam" id="3.40.190.10:FF:000103">
    <property type="entry name" value="Glutamate receptor"/>
    <property type="match status" value="1"/>
</dbReference>
<keyword evidence="12" id="KW-1071">Ligand-gated ion channel</keyword>
<evidence type="ECO:0000256" key="5">
    <source>
        <dbReference type="ARBA" id="ARBA00022692"/>
    </source>
</evidence>
<feature type="signal peptide" evidence="17">
    <location>
        <begin position="1"/>
        <end position="26"/>
    </location>
</feature>
<dbReference type="InterPro" id="IPR015683">
    <property type="entry name" value="Ionotropic_Glu_rcpt"/>
</dbReference>
<dbReference type="EMBL" id="JAAWWB010000036">
    <property type="protein sequence ID" value="KAG6739149.1"/>
    <property type="molecule type" value="Genomic_DNA"/>
</dbReference>
<name>A0A8X8C4A2_POPTO</name>
<evidence type="ECO:0000256" key="10">
    <source>
        <dbReference type="ARBA" id="ARBA00023170"/>
    </source>
</evidence>
<gene>
    <name evidence="19" type="ORF">POTOM_056735</name>
</gene>
<dbReference type="GO" id="GO:0015276">
    <property type="term" value="F:ligand-gated monoatomic ion channel activity"/>
    <property type="evidence" value="ECO:0007669"/>
    <property type="project" value="InterPro"/>
</dbReference>
<dbReference type="Proteomes" id="UP000886885">
    <property type="component" value="Chromosome 18D"/>
</dbReference>
<dbReference type="GO" id="GO:0016020">
    <property type="term" value="C:membrane"/>
    <property type="evidence" value="ECO:0007669"/>
    <property type="project" value="UniProtKB-SubCell"/>
</dbReference>
<evidence type="ECO:0000256" key="1">
    <source>
        <dbReference type="ARBA" id="ARBA00004141"/>
    </source>
</evidence>
<keyword evidence="5 16" id="KW-0812">Transmembrane</keyword>
<accession>A0A8X8C4A2</accession>
<organism evidence="19 20">
    <name type="scientific">Populus tomentosa</name>
    <name type="common">Chinese white poplar</name>
    <dbReference type="NCBI Taxonomy" id="118781"/>
    <lineage>
        <taxon>Eukaryota</taxon>
        <taxon>Viridiplantae</taxon>
        <taxon>Streptophyta</taxon>
        <taxon>Embryophyta</taxon>
        <taxon>Tracheophyta</taxon>
        <taxon>Spermatophyta</taxon>
        <taxon>Magnoliopsida</taxon>
        <taxon>eudicotyledons</taxon>
        <taxon>Gunneridae</taxon>
        <taxon>Pentapetalae</taxon>
        <taxon>rosids</taxon>
        <taxon>fabids</taxon>
        <taxon>Malpighiales</taxon>
        <taxon>Salicaceae</taxon>
        <taxon>Saliceae</taxon>
        <taxon>Populus</taxon>
    </lineage>
</organism>
<dbReference type="PANTHER" id="PTHR34836">
    <property type="entry name" value="OS06G0188250 PROTEIN"/>
    <property type="match status" value="1"/>
</dbReference>
<evidence type="ECO:0000256" key="3">
    <source>
        <dbReference type="ARBA" id="ARBA00011095"/>
    </source>
</evidence>
<evidence type="ECO:0000256" key="17">
    <source>
        <dbReference type="SAM" id="SignalP"/>
    </source>
</evidence>
<feature type="transmembrane region" description="Helical" evidence="16">
    <location>
        <begin position="628"/>
        <end position="646"/>
    </location>
</feature>
<evidence type="ECO:0000256" key="13">
    <source>
        <dbReference type="ARBA" id="ARBA00023303"/>
    </source>
</evidence>
<sequence>MKKNNSKAVLSFFFCVKILFTGMGMAENTCIPVNVGVVLDLDSDLDGRIALSCIEMALSDFYATHGDYKTRLVLNTRDSMKDVVGAAAAGPLSHSHLLKLDVIITLDLIKNVQVQAILGPTTSMQANFVIDLGEKARVPILSFSATSPSLTSIRSTYFFRATLNDSTQVNAISALVQYFKWREAVPIYVDNVYGEGIIPYLIDALQAVDARVSYRSVISPSATDEQIVEELYKLMGMQTRVFIVHMYGSLGTRLFSKAKEIGMMSEGCVWIMTDGLTADLLSSPNPSVTGTMQGVLGVKPYVPSTKEIQDFRVRWKRKFQQDNPYIIDAELNIYGLRGYDVATALALAVEKAGTKNFGFRKENVSSSSSTDLATLGVSLNGPNLLQALSNTSFKGLTGDYHFADGQLHPAFQIVNVNGNGGREIGLWTPTKGLVKQLVPSNGTNSTSLSGISTVIFPGDTTVAPKGFRIPTKENKLRISLLFLIVHPFTCTKHSNTILNRIGVPVKSSFRQFVDVRKYPGSNTTEITGFCIDVFDTVVKTLPYDLPYEYVPFAKPDGEPAGTYNDLVYQVYLKNFDAVVGDITIVYSRSLYVDYTLPFIESGVSVFVPIEGHSTENAWFFLKPLTWDLWVSSLIFFVFIGFVVWVLEHRINGDFRGPASHQAGTIFWFSFSTMVFAQRERVVSNLSRVVVIIWCFVVLILTQSYTASLSSLLTVQQIKVTDVNELVNKGEYVGYQKGSFVLEILLGLGFDKSKILAYNSPEECHELFSKGSGNGGIAAAFDEIPYIRLLMPEYRSKYTVIDLSFKMGGFGFVFPKGSPLVPDISRAILNMVEGDKMKGIQDKWFGDQTSYPDSGTSVPSNSLSIKTFWGLFLIAGIAALSALIIFIVMFVHQEGRVVLGPSDSTTSIWSKIRHLFSIFNQRDFTSHIEVNDRIGIHFPSVGRASPSGFSAHTEFHGYPSSAGRDSSPNSQASHEVVIISADKLSNPNQERPVKGNQKSNVNHQTRTRTDQRSNAIIHRRSKSC</sequence>
<evidence type="ECO:0000256" key="12">
    <source>
        <dbReference type="ARBA" id="ARBA00023286"/>
    </source>
</evidence>
<evidence type="ECO:0000313" key="19">
    <source>
        <dbReference type="EMBL" id="KAG6739149.1"/>
    </source>
</evidence>
<evidence type="ECO:0000256" key="16">
    <source>
        <dbReference type="SAM" id="Phobius"/>
    </source>
</evidence>
<reference evidence="19" key="1">
    <citation type="journal article" date="2020" name="bioRxiv">
        <title>Hybrid origin of Populus tomentosa Carr. identified through genome sequencing and phylogenomic analysis.</title>
        <authorList>
            <person name="An X."/>
            <person name="Gao K."/>
            <person name="Chen Z."/>
            <person name="Li J."/>
            <person name="Yang X."/>
            <person name="Yang X."/>
            <person name="Zhou J."/>
            <person name="Guo T."/>
            <person name="Zhao T."/>
            <person name="Huang S."/>
            <person name="Miao D."/>
            <person name="Khan W.U."/>
            <person name="Rao P."/>
            <person name="Ye M."/>
            <person name="Lei B."/>
            <person name="Liao W."/>
            <person name="Wang J."/>
            <person name="Ji L."/>
            <person name="Li Y."/>
            <person name="Guo B."/>
            <person name="Mustafa N.S."/>
            <person name="Li S."/>
            <person name="Yun Q."/>
            <person name="Keller S.R."/>
            <person name="Mao J."/>
            <person name="Zhang R."/>
            <person name="Strauss S.H."/>
        </authorList>
    </citation>
    <scope>NUCLEOTIDE SEQUENCE</scope>
    <source>
        <strain evidence="19">GM15</strain>
        <tissue evidence="19">Leaf</tissue>
    </source>
</reference>
<dbReference type="InterPro" id="IPR017103">
    <property type="entry name" value="Iontropic_Glu_rcpt_pln"/>
</dbReference>
<dbReference type="AlphaFoldDB" id="A0A8X8C4A2"/>
<evidence type="ECO:0000256" key="11">
    <source>
        <dbReference type="ARBA" id="ARBA00023180"/>
    </source>
</evidence>
<keyword evidence="20" id="KW-1185">Reference proteome</keyword>
<feature type="compositionally biased region" description="Polar residues" evidence="15">
    <location>
        <begin position="962"/>
        <end position="972"/>
    </location>
</feature>
<dbReference type="InterPro" id="IPR044440">
    <property type="entry name" value="GABAb_receptor_plant_PBP1"/>
</dbReference>
<evidence type="ECO:0000256" key="9">
    <source>
        <dbReference type="ARBA" id="ARBA00023136"/>
    </source>
</evidence>
<dbReference type="InterPro" id="IPR019594">
    <property type="entry name" value="Glu/Gly-bd"/>
</dbReference>
<keyword evidence="11" id="KW-0325">Glycoprotein</keyword>
<feature type="transmembrane region" description="Helical" evidence="16">
    <location>
        <begin position="867"/>
        <end position="890"/>
    </location>
</feature>
<evidence type="ECO:0000256" key="4">
    <source>
        <dbReference type="ARBA" id="ARBA00022448"/>
    </source>
</evidence>
<evidence type="ECO:0000256" key="8">
    <source>
        <dbReference type="ARBA" id="ARBA00023065"/>
    </source>
</evidence>
<feature type="transmembrane region" description="Helical" evidence="16">
    <location>
        <begin position="688"/>
        <end position="708"/>
    </location>
</feature>
<evidence type="ECO:0000256" key="2">
    <source>
        <dbReference type="ARBA" id="ARBA00008685"/>
    </source>
</evidence>
<comment type="function">
    <text evidence="14">Glutamate-gated receptor that probably acts as a non-selective cation channel. May be involved in light-signal transduction and calcium homeostasis via the regulation of calcium influx into cells.</text>
</comment>
<dbReference type="InterPro" id="IPR001828">
    <property type="entry name" value="ANF_lig-bd_rcpt"/>
</dbReference>
<evidence type="ECO:0000313" key="20">
    <source>
        <dbReference type="Proteomes" id="UP000886885"/>
    </source>
</evidence>
<dbReference type="FunFam" id="1.10.287.70:FF:000037">
    <property type="entry name" value="Glutamate receptor"/>
    <property type="match status" value="1"/>
</dbReference>
<feature type="chain" id="PRO_5036496151" description="Ionotropic glutamate receptor C-terminal domain-containing protein" evidence="17">
    <location>
        <begin position="27"/>
        <end position="1023"/>
    </location>
</feature>
<keyword evidence="6 17" id="KW-0732">Signal</keyword>
<keyword evidence="4" id="KW-0813">Transport</keyword>